<dbReference type="PANTHER" id="PTHR42923:SF3">
    <property type="entry name" value="PROTOPORPHYRINOGEN OXIDASE"/>
    <property type="match status" value="1"/>
</dbReference>
<protein>
    <submittedName>
        <fullName evidence="1">Oxygen-dependent protoporphyrinogen oxidase</fullName>
    </submittedName>
</protein>
<proteinExistence type="predicted"/>
<dbReference type="OrthoDB" id="438553at2759"/>
<organism evidence="1 2">
    <name type="scientific">Coemansia brasiliensis</name>
    <dbReference type="NCBI Taxonomy" id="2650707"/>
    <lineage>
        <taxon>Eukaryota</taxon>
        <taxon>Fungi</taxon>
        <taxon>Fungi incertae sedis</taxon>
        <taxon>Zoopagomycota</taxon>
        <taxon>Kickxellomycotina</taxon>
        <taxon>Kickxellomycetes</taxon>
        <taxon>Kickxellales</taxon>
        <taxon>Kickxellaceae</taxon>
        <taxon>Coemansia</taxon>
    </lineage>
</organism>
<name>A0A9W8LVY1_9FUNG</name>
<dbReference type="GO" id="GO:0004729">
    <property type="term" value="F:oxygen-dependent protoporphyrinogen oxidase activity"/>
    <property type="evidence" value="ECO:0007669"/>
    <property type="project" value="TreeGrafter"/>
</dbReference>
<dbReference type="GO" id="GO:0006783">
    <property type="term" value="P:heme biosynthetic process"/>
    <property type="evidence" value="ECO:0007669"/>
    <property type="project" value="TreeGrafter"/>
</dbReference>
<accession>A0A9W8LVY1</accession>
<reference evidence="1" key="1">
    <citation type="submission" date="2022-07" db="EMBL/GenBank/DDBJ databases">
        <title>Phylogenomic reconstructions and comparative analyses of Kickxellomycotina fungi.</title>
        <authorList>
            <person name="Reynolds N.K."/>
            <person name="Stajich J.E."/>
            <person name="Barry K."/>
            <person name="Grigoriev I.V."/>
            <person name="Crous P."/>
            <person name="Smith M.E."/>
        </authorList>
    </citation>
    <scope>NUCLEOTIDE SEQUENCE</scope>
    <source>
        <strain evidence="1">NRRL 1566</strain>
    </source>
</reference>
<keyword evidence="2" id="KW-1185">Reference proteome</keyword>
<dbReference type="PANTHER" id="PTHR42923">
    <property type="entry name" value="PROTOPORPHYRINOGEN OXIDASE"/>
    <property type="match status" value="1"/>
</dbReference>
<dbReference type="SUPFAM" id="SSF51905">
    <property type="entry name" value="FAD/NAD(P)-binding domain"/>
    <property type="match status" value="1"/>
</dbReference>
<dbReference type="Proteomes" id="UP001139887">
    <property type="component" value="Unassembled WGS sequence"/>
</dbReference>
<evidence type="ECO:0000313" key="2">
    <source>
        <dbReference type="Proteomes" id="UP001139887"/>
    </source>
</evidence>
<dbReference type="Pfam" id="PF13450">
    <property type="entry name" value="NAD_binding_8"/>
    <property type="match status" value="1"/>
</dbReference>
<dbReference type="InterPro" id="IPR050464">
    <property type="entry name" value="Zeta_carotene_desat/Oxidored"/>
</dbReference>
<dbReference type="EMBL" id="JANBUW010002109">
    <property type="protein sequence ID" value="KAJ2841617.1"/>
    <property type="molecule type" value="Genomic_DNA"/>
</dbReference>
<feature type="non-terminal residue" evidence="1">
    <location>
        <position position="99"/>
    </location>
</feature>
<dbReference type="AlphaFoldDB" id="A0A9W8LVY1"/>
<sequence>MITVLGGGITGLSTAWFLAQQLPSAVSIKLVEGSSRLGGWMRTDKRQAGGKEFIVERGPRTLRTGASREACAVLELAEDLGLQSQIITAPKLSAAARNR</sequence>
<dbReference type="InterPro" id="IPR036188">
    <property type="entry name" value="FAD/NAD-bd_sf"/>
</dbReference>
<dbReference type="Gene3D" id="3.50.50.60">
    <property type="entry name" value="FAD/NAD(P)-binding domain"/>
    <property type="match status" value="1"/>
</dbReference>
<comment type="caution">
    <text evidence="1">The sequence shown here is derived from an EMBL/GenBank/DDBJ whole genome shotgun (WGS) entry which is preliminary data.</text>
</comment>
<dbReference type="GO" id="GO:0005743">
    <property type="term" value="C:mitochondrial inner membrane"/>
    <property type="evidence" value="ECO:0007669"/>
    <property type="project" value="TreeGrafter"/>
</dbReference>
<gene>
    <name evidence="1" type="primary">HEM14</name>
    <name evidence="1" type="ORF">IWW36_006202</name>
</gene>
<evidence type="ECO:0000313" key="1">
    <source>
        <dbReference type="EMBL" id="KAJ2841617.1"/>
    </source>
</evidence>